<evidence type="ECO:0000256" key="1">
    <source>
        <dbReference type="ARBA" id="ARBA00023224"/>
    </source>
</evidence>
<evidence type="ECO:0000256" key="2">
    <source>
        <dbReference type="PROSITE-ProRule" id="PRU00284"/>
    </source>
</evidence>
<dbReference type="CDD" id="cd01068">
    <property type="entry name" value="globin_sensor"/>
    <property type="match status" value="1"/>
</dbReference>
<dbReference type="Gene3D" id="1.10.287.950">
    <property type="entry name" value="Methyl-accepting chemotaxis protein"/>
    <property type="match status" value="1"/>
</dbReference>
<dbReference type="GO" id="GO:0016020">
    <property type="term" value="C:membrane"/>
    <property type="evidence" value="ECO:0007669"/>
    <property type="project" value="InterPro"/>
</dbReference>
<dbReference type="SUPFAM" id="SSF58104">
    <property type="entry name" value="Methyl-accepting chemotaxis protein (MCP) signaling domain"/>
    <property type="match status" value="1"/>
</dbReference>
<feature type="coiled-coil region" evidence="3">
    <location>
        <begin position="173"/>
        <end position="211"/>
    </location>
</feature>
<evidence type="ECO:0000259" key="4">
    <source>
        <dbReference type="PROSITE" id="PS50111"/>
    </source>
</evidence>
<dbReference type="Proteomes" id="UP000324517">
    <property type="component" value="Unassembled WGS sequence"/>
</dbReference>
<dbReference type="AlphaFoldDB" id="A0A5D4SY87"/>
<dbReference type="PROSITE" id="PS50111">
    <property type="entry name" value="CHEMOTAXIS_TRANSDUC_2"/>
    <property type="match status" value="1"/>
</dbReference>
<dbReference type="SUPFAM" id="SSF46458">
    <property type="entry name" value="Globin-like"/>
    <property type="match status" value="1"/>
</dbReference>
<evidence type="ECO:0000313" key="6">
    <source>
        <dbReference type="Proteomes" id="UP000324517"/>
    </source>
</evidence>
<dbReference type="GO" id="GO:0019825">
    <property type="term" value="F:oxygen binding"/>
    <property type="evidence" value="ECO:0007669"/>
    <property type="project" value="InterPro"/>
</dbReference>
<evidence type="ECO:0000313" key="5">
    <source>
        <dbReference type="EMBL" id="TYS67258.1"/>
    </source>
</evidence>
<dbReference type="PANTHER" id="PTHR32089:SF118">
    <property type="entry name" value="HEME-BASED AEROTACTIC TRANSDUCER HEMAT"/>
    <property type="match status" value="1"/>
</dbReference>
<dbReference type="OrthoDB" id="266313at2"/>
<dbReference type="EMBL" id="VTET01000013">
    <property type="protein sequence ID" value="TYS67258.1"/>
    <property type="molecule type" value="Genomic_DNA"/>
</dbReference>
<dbReference type="Pfam" id="PF11563">
    <property type="entry name" value="Protoglobin"/>
    <property type="match status" value="1"/>
</dbReference>
<dbReference type="GO" id="GO:0007165">
    <property type="term" value="P:signal transduction"/>
    <property type="evidence" value="ECO:0007669"/>
    <property type="project" value="UniProtKB-KW"/>
</dbReference>
<dbReference type="Pfam" id="PF00015">
    <property type="entry name" value="MCPsignal"/>
    <property type="match status" value="1"/>
</dbReference>
<dbReference type="PANTHER" id="PTHR32089">
    <property type="entry name" value="METHYL-ACCEPTING CHEMOTAXIS PROTEIN MCPB"/>
    <property type="match status" value="1"/>
</dbReference>
<evidence type="ECO:0000256" key="3">
    <source>
        <dbReference type="SAM" id="Coils"/>
    </source>
</evidence>
<feature type="domain" description="Methyl-accepting transducer" evidence="4">
    <location>
        <begin position="196"/>
        <end position="416"/>
    </location>
</feature>
<dbReference type="InterPro" id="IPR009050">
    <property type="entry name" value="Globin-like_sf"/>
</dbReference>
<gene>
    <name evidence="5" type="ORF">FZC75_19465</name>
</gene>
<reference evidence="5 6" key="1">
    <citation type="submission" date="2019-08" db="EMBL/GenBank/DDBJ databases">
        <title>Bacillus genomes from the desert of Cuatro Cienegas, Coahuila.</title>
        <authorList>
            <person name="Olmedo-Alvarez G."/>
        </authorList>
    </citation>
    <scope>NUCLEOTIDE SEQUENCE [LARGE SCALE GENOMIC DNA]</scope>
    <source>
        <strain evidence="5 6">CH98b_3T</strain>
    </source>
</reference>
<dbReference type="InterPro" id="IPR004089">
    <property type="entry name" value="MCPsignal_dom"/>
</dbReference>
<keyword evidence="3" id="KW-0175">Coiled coil</keyword>
<keyword evidence="1 2" id="KW-0807">Transducer</keyword>
<name>A0A5D4SY87_9BACI</name>
<dbReference type="InterPro" id="IPR039379">
    <property type="entry name" value="Protoglobin_sensor_dom"/>
</dbReference>
<dbReference type="SMART" id="SM00283">
    <property type="entry name" value="MA"/>
    <property type="match status" value="1"/>
</dbReference>
<proteinExistence type="predicted"/>
<dbReference type="InterPro" id="IPR012292">
    <property type="entry name" value="Globin/Proto"/>
</dbReference>
<dbReference type="GO" id="GO:0020037">
    <property type="term" value="F:heme binding"/>
    <property type="evidence" value="ECO:0007669"/>
    <property type="project" value="InterPro"/>
</dbReference>
<protein>
    <submittedName>
        <fullName evidence="5">Globin-coupled sensor protein</fullName>
    </submittedName>
</protein>
<comment type="caution">
    <text evidence="5">The sequence shown here is derived from an EMBL/GenBank/DDBJ whole genome shotgun (WGS) entry which is preliminary data.</text>
</comment>
<organism evidence="5 6">
    <name type="scientific">Sutcliffiella horikoshii</name>
    <dbReference type="NCBI Taxonomy" id="79883"/>
    <lineage>
        <taxon>Bacteria</taxon>
        <taxon>Bacillati</taxon>
        <taxon>Bacillota</taxon>
        <taxon>Bacilli</taxon>
        <taxon>Bacillales</taxon>
        <taxon>Bacillaceae</taxon>
        <taxon>Sutcliffiella</taxon>
    </lineage>
</organism>
<sequence>MIFKRERQQGKSFSFEEGKGSLEVKRDSEILKQVKMIDLHKRDLEIINAIQPFVTAQIEDIVARFYKNLENEPALLTIINDNSSIERLKKTLKQHITEMFDGKIDESYFAKRIKIAQIHVKIGLQTKWYMCAFQDLLLSLINIIDKNISDKEDCLLAIRAVSKLLNLEQQLVLEAYDQETERLKGAVEEQKRHVRDNVASASENLAAISEETNAAFQQLLSRSSEIVSLSNNGTELSILAQEHAENGKGQIHKQTLNMTNIHGSVNDISRDVDVLLTISKQMEEIVEIVTGIADQTNLLALNAAIEAARAGESGRGFAVVAGEVRKLSEQTKKSVTNVSSLILNTNKQAEELIKSLERIRVEVKSGDDNMKQTEKHFEEILNMLGKTSNQNNKINEEVLSFVGVVDDLGKAFEEVAHSADSLTMITQEMK</sequence>
<dbReference type="Gene3D" id="1.10.490.10">
    <property type="entry name" value="Globins"/>
    <property type="match status" value="1"/>
</dbReference>
<dbReference type="InterPro" id="IPR044398">
    <property type="entry name" value="Globin-sensor_dom"/>
</dbReference>
<accession>A0A5D4SY87</accession>